<keyword evidence="6" id="KW-0472">Membrane</keyword>
<dbReference type="Proteomes" id="UP000663075">
    <property type="component" value="Chromosome"/>
</dbReference>
<dbReference type="GO" id="GO:0006412">
    <property type="term" value="P:translation"/>
    <property type="evidence" value="ECO:0007669"/>
    <property type="project" value="InterPro"/>
</dbReference>
<accession>A0A974WLP0</accession>
<feature type="transmembrane region" description="Helical" evidence="6">
    <location>
        <begin position="107"/>
        <end position="125"/>
    </location>
</feature>
<feature type="transmembrane region" description="Helical" evidence="6">
    <location>
        <begin position="20"/>
        <end position="42"/>
    </location>
</feature>
<dbReference type="PANTHER" id="PTHR10746">
    <property type="entry name" value="50S RIBOSOMAL PROTEIN L4"/>
    <property type="match status" value="1"/>
</dbReference>
<evidence type="ECO:0000256" key="2">
    <source>
        <dbReference type="ARBA" id="ARBA00022980"/>
    </source>
</evidence>
<dbReference type="GO" id="GO:1990904">
    <property type="term" value="C:ribonucleoprotein complex"/>
    <property type="evidence" value="ECO:0007669"/>
    <property type="project" value="UniProtKB-KW"/>
</dbReference>
<dbReference type="InterPro" id="IPR002136">
    <property type="entry name" value="Ribosomal_uL4"/>
</dbReference>
<dbReference type="Pfam" id="PF00573">
    <property type="entry name" value="Ribosomal_L4"/>
    <property type="match status" value="1"/>
</dbReference>
<evidence type="ECO:0000256" key="1">
    <source>
        <dbReference type="ARBA" id="ARBA00010528"/>
    </source>
</evidence>
<gene>
    <name evidence="7" type="primary">rplD</name>
    <name evidence="7" type="ORF">CU086_00305</name>
</gene>
<reference evidence="7" key="1">
    <citation type="submission" date="2017-11" db="EMBL/GenBank/DDBJ databases">
        <authorList>
            <person name="Jian Z."/>
        </authorList>
    </citation>
    <scope>NUCLEOTIDE SEQUENCE</scope>
    <source>
        <strain evidence="7">YC</strain>
    </source>
</reference>
<dbReference type="SUPFAM" id="SSF52166">
    <property type="entry name" value="Ribosomal protein L4"/>
    <property type="match status" value="1"/>
</dbReference>
<evidence type="ECO:0000256" key="3">
    <source>
        <dbReference type="ARBA" id="ARBA00023274"/>
    </source>
</evidence>
<comment type="similarity">
    <text evidence="1">Belongs to the universal ribosomal protein uL4 family.</text>
</comment>
<dbReference type="GO" id="GO:0003735">
    <property type="term" value="F:structural constituent of ribosome"/>
    <property type="evidence" value="ECO:0007669"/>
    <property type="project" value="InterPro"/>
</dbReference>
<keyword evidence="6" id="KW-0812">Transmembrane</keyword>
<keyword evidence="6" id="KW-1133">Transmembrane helix</keyword>
<protein>
    <recommendedName>
        <fullName evidence="4">Large ribosomal subunit protein uL4</fullName>
    </recommendedName>
    <alternativeName>
        <fullName evidence="5">50S ribosomal protein L4</fullName>
    </alternativeName>
</protein>
<dbReference type="InterPro" id="IPR013005">
    <property type="entry name" value="Ribosomal_uL4-like"/>
</dbReference>
<organism evidence="7 8">
    <name type="scientific">Candidatus Nasuia deltocephalincola</name>
    <dbReference type="NCBI Taxonomy" id="1160784"/>
    <lineage>
        <taxon>Bacteria</taxon>
        <taxon>Pseudomonadati</taxon>
        <taxon>Pseudomonadota</taxon>
        <taxon>Betaproteobacteria</taxon>
        <taxon>Candidatus Nasuia</taxon>
    </lineage>
</organism>
<keyword evidence="2 7" id="KW-0689">Ribosomal protein</keyword>
<evidence type="ECO:0000313" key="7">
    <source>
        <dbReference type="EMBL" id="QSF25279.1"/>
    </source>
</evidence>
<dbReference type="EMBL" id="CP024850">
    <property type="protein sequence ID" value="QSF25279.1"/>
    <property type="molecule type" value="Genomic_DNA"/>
</dbReference>
<keyword evidence="3" id="KW-0687">Ribonucleoprotein</keyword>
<dbReference type="Gene3D" id="3.40.1370.10">
    <property type="match status" value="1"/>
</dbReference>
<dbReference type="AlphaFoldDB" id="A0A974WLP0"/>
<evidence type="ECO:0000256" key="6">
    <source>
        <dbReference type="SAM" id="Phobius"/>
    </source>
</evidence>
<keyword evidence="8" id="KW-1185">Reference proteome</keyword>
<dbReference type="GO" id="GO:0005840">
    <property type="term" value="C:ribosome"/>
    <property type="evidence" value="ECO:0007669"/>
    <property type="project" value="UniProtKB-KW"/>
</dbReference>
<dbReference type="InterPro" id="IPR023574">
    <property type="entry name" value="Ribosomal_uL4_dom_sf"/>
</dbReference>
<name>A0A974WLP0_9PROT</name>
<dbReference type="PANTHER" id="PTHR10746:SF6">
    <property type="entry name" value="LARGE RIBOSOMAL SUBUNIT PROTEIN UL4M"/>
    <property type="match status" value="1"/>
</dbReference>
<evidence type="ECO:0000256" key="4">
    <source>
        <dbReference type="ARBA" id="ARBA00035244"/>
    </source>
</evidence>
<proteinExistence type="inferred from homology"/>
<evidence type="ECO:0000256" key="5">
    <source>
        <dbReference type="ARBA" id="ARBA00035462"/>
    </source>
</evidence>
<evidence type="ECO:0000313" key="8">
    <source>
        <dbReference type="Proteomes" id="UP000663075"/>
    </source>
</evidence>
<sequence length="203" mass="24733">MKFNYVNIFGNLKFLNFNGLFLKIFFNFNFIYQFLIYYSSFYRICKSVQKSRSFVNFSTKKLYKQKGTGKARSGSFSSPIRVKGGKAFPNLYFTNFSSYFNKKSYKFSYFLIYSNLFINNFFFILEDLFFIDYKSKILSYFFKFLIYKKIFLLTIKIEKNFFFSIINSKNFFVFYFYNFNPIFLLKFSKIFISKSCIDFFFND</sequence>